<dbReference type="PANTHER" id="PTHR11439:SF442">
    <property type="entry name" value="CYSTEINE-RICH RLK (RECEPTOR-LIKE PROTEIN KINASE) 8"/>
    <property type="match status" value="1"/>
</dbReference>
<organism evidence="1 2">
    <name type="scientific">Cephalotus follicularis</name>
    <name type="common">Albany pitcher plant</name>
    <dbReference type="NCBI Taxonomy" id="3775"/>
    <lineage>
        <taxon>Eukaryota</taxon>
        <taxon>Viridiplantae</taxon>
        <taxon>Streptophyta</taxon>
        <taxon>Embryophyta</taxon>
        <taxon>Tracheophyta</taxon>
        <taxon>Spermatophyta</taxon>
        <taxon>Magnoliopsida</taxon>
        <taxon>eudicotyledons</taxon>
        <taxon>Gunneridae</taxon>
        <taxon>Pentapetalae</taxon>
        <taxon>rosids</taxon>
        <taxon>fabids</taxon>
        <taxon>Oxalidales</taxon>
        <taxon>Cephalotaceae</taxon>
        <taxon>Cephalotus</taxon>
    </lineage>
</organism>
<dbReference type="AlphaFoldDB" id="A0A1Q3BW80"/>
<accession>A0A1Q3BW80</accession>
<gene>
    <name evidence="1" type="ORF">CFOL_v3_15641</name>
</gene>
<dbReference type="CDD" id="cd09272">
    <property type="entry name" value="RNase_HI_RT_Ty1"/>
    <property type="match status" value="1"/>
</dbReference>
<sequence length="166" mass="19168">GLWYPRNCTFDLHTYLDADFGGYKVDRKSTSDTCQFLGNMLISWFSKKQNSVALSTTKAEYIAAGSCCAQVMWMKQQLLDYGIIFEKVPIKCDNTSAICLGKNPLHHSRTKHIDIRYHFIKDHIERNDVELVFVPTKDQIADIFTKPLDEQSFSRFRMDLGLCEID</sequence>
<dbReference type="Proteomes" id="UP000187406">
    <property type="component" value="Unassembled WGS sequence"/>
</dbReference>
<dbReference type="OrthoDB" id="414945at2759"/>
<proteinExistence type="predicted"/>
<dbReference type="EMBL" id="BDDD01000972">
    <property type="protein sequence ID" value="GAV72152.1"/>
    <property type="molecule type" value="Genomic_DNA"/>
</dbReference>
<feature type="non-terminal residue" evidence="1">
    <location>
        <position position="1"/>
    </location>
</feature>
<dbReference type="InParanoid" id="A0A1Q3BW80"/>
<keyword evidence="2" id="KW-1185">Reference proteome</keyword>
<protein>
    <recommendedName>
        <fullName evidence="3">Retrovirus-related Pol polyprotein from transposon TNT 1-94</fullName>
    </recommendedName>
</protein>
<comment type="caution">
    <text evidence="1">The sequence shown here is derived from an EMBL/GenBank/DDBJ whole genome shotgun (WGS) entry which is preliminary data.</text>
</comment>
<reference evidence="2" key="1">
    <citation type="submission" date="2016-04" db="EMBL/GenBank/DDBJ databases">
        <title>Cephalotus genome sequencing.</title>
        <authorList>
            <person name="Fukushima K."/>
            <person name="Hasebe M."/>
            <person name="Fang X."/>
        </authorList>
    </citation>
    <scope>NUCLEOTIDE SEQUENCE [LARGE SCALE GENOMIC DNA]</scope>
    <source>
        <strain evidence="2">cv. St1</strain>
    </source>
</reference>
<dbReference type="PANTHER" id="PTHR11439">
    <property type="entry name" value="GAG-POL-RELATED RETROTRANSPOSON"/>
    <property type="match status" value="1"/>
</dbReference>
<name>A0A1Q3BW80_CEPFO</name>
<evidence type="ECO:0000313" key="1">
    <source>
        <dbReference type="EMBL" id="GAV72152.1"/>
    </source>
</evidence>
<evidence type="ECO:0000313" key="2">
    <source>
        <dbReference type="Proteomes" id="UP000187406"/>
    </source>
</evidence>
<evidence type="ECO:0008006" key="3">
    <source>
        <dbReference type="Google" id="ProtNLM"/>
    </source>
</evidence>
<dbReference type="STRING" id="3775.A0A1Q3BW80"/>